<dbReference type="Pfam" id="PF04355">
    <property type="entry name" value="BamE"/>
    <property type="match status" value="1"/>
</dbReference>
<organism evidence="7 8">
    <name type="scientific">Ideonella alba</name>
    <dbReference type="NCBI Taxonomy" id="2824118"/>
    <lineage>
        <taxon>Bacteria</taxon>
        <taxon>Pseudomonadati</taxon>
        <taxon>Pseudomonadota</taxon>
        <taxon>Betaproteobacteria</taxon>
        <taxon>Burkholderiales</taxon>
        <taxon>Sphaerotilaceae</taxon>
        <taxon>Ideonella</taxon>
    </lineage>
</organism>
<comment type="function">
    <text evidence="4">Part of the outer membrane protein assembly complex, which is involved in assembly and insertion of beta-barrel proteins into the outer membrane.</text>
</comment>
<protein>
    <recommendedName>
        <fullName evidence="4">Outer membrane protein assembly factor BamE</fullName>
    </recommendedName>
</protein>
<dbReference type="Gene3D" id="3.30.1450.10">
    <property type="match status" value="1"/>
</dbReference>
<dbReference type="GO" id="GO:0030674">
    <property type="term" value="F:protein-macromolecule adaptor activity"/>
    <property type="evidence" value="ECO:0007669"/>
    <property type="project" value="TreeGrafter"/>
</dbReference>
<gene>
    <name evidence="4" type="primary">bamE</name>
    <name evidence="7" type="ORF">KAK03_06810</name>
</gene>
<dbReference type="GO" id="GO:1990063">
    <property type="term" value="C:Bam protein complex"/>
    <property type="evidence" value="ECO:0007669"/>
    <property type="project" value="TreeGrafter"/>
</dbReference>
<feature type="region of interest" description="Disordered" evidence="5">
    <location>
        <begin position="138"/>
        <end position="167"/>
    </location>
</feature>
<dbReference type="PANTHER" id="PTHR37482:SF1">
    <property type="entry name" value="OUTER MEMBRANE PROTEIN ASSEMBLY FACTOR BAME"/>
    <property type="match status" value="1"/>
</dbReference>
<comment type="subcellular location">
    <subcellularLocation>
        <location evidence="4">Cell outer membrane</location>
    </subcellularLocation>
</comment>
<proteinExistence type="inferred from homology"/>
<name>A0A941BDG9_9BURK</name>
<keyword evidence="3 4" id="KW-0998">Cell outer membrane</keyword>
<sequence length="187" mass="20309" precursor="true">MPITHLPRAAARRLPALALVLAATLASSGCAVVDQSMHAVAGLLTPYRADILQGNVVTREQAQNLKPGLSRDQVRQLLGAPLLADPFHADRWDYVFMIRRQGVEPQRRNLVVWFEGERVSKVEGADMPSEYEFVAAMSKAPPSEGNRKLALNDDERAALPPPAPRAAASSVFAPLGAVRSYPPLEPQ</sequence>
<dbReference type="RefSeq" id="WP_210852703.1">
    <property type="nucleotide sequence ID" value="NZ_JAGQDD010000003.1"/>
</dbReference>
<dbReference type="Proteomes" id="UP000676246">
    <property type="component" value="Unassembled WGS sequence"/>
</dbReference>
<dbReference type="GO" id="GO:0043165">
    <property type="term" value="P:Gram-negative-bacterium-type cell outer membrane assembly"/>
    <property type="evidence" value="ECO:0007669"/>
    <property type="project" value="UniProtKB-UniRule"/>
</dbReference>
<feature type="compositionally biased region" description="Basic and acidic residues" evidence="5">
    <location>
        <begin position="145"/>
        <end position="157"/>
    </location>
</feature>
<dbReference type="PANTHER" id="PTHR37482">
    <property type="entry name" value="OUTER MEMBRANE PROTEIN ASSEMBLY FACTOR BAME"/>
    <property type="match status" value="1"/>
</dbReference>
<evidence type="ECO:0000259" key="6">
    <source>
        <dbReference type="Pfam" id="PF04355"/>
    </source>
</evidence>
<evidence type="ECO:0000256" key="5">
    <source>
        <dbReference type="SAM" id="MobiDB-lite"/>
    </source>
</evidence>
<evidence type="ECO:0000313" key="7">
    <source>
        <dbReference type="EMBL" id="MBQ0930196.1"/>
    </source>
</evidence>
<dbReference type="InterPro" id="IPR026592">
    <property type="entry name" value="BamE"/>
</dbReference>
<dbReference type="EMBL" id="JAGQDD010000003">
    <property type="protein sequence ID" value="MBQ0930196.1"/>
    <property type="molecule type" value="Genomic_DNA"/>
</dbReference>
<dbReference type="GO" id="GO:0051205">
    <property type="term" value="P:protein insertion into membrane"/>
    <property type="evidence" value="ECO:0007669"/>
    <property type="project" value="UniProtKB-UniRule"/>
</dbReference>
<evidence type="ECO:0000256" key="1">
    <source>
        <dbReference type="ARBA" id="ARBA00022729"/>
    </source>
</evidence>
<keyword evidence="1 4" id="KW-0732">Signal</keyword>
<dbReference type="InterPro" id="IPR007450">
    <property type="entry name" value="BamE_dom"/>
</dbReference>
<dbReference type="AlphaFoldDB" id="A0A941BDG9"/>
<accession>A0A941BDG9</accession>
<evidence type="ECO:0000256" key="2">
    <source>
        <dbReference type="ARBA" id="ARBA00023136"/>
    </source>
</evidence>
<dbReference type="HAMAP" id="MF_00925">
    <property type="entry name" value="OM_assembly_BamE"/>
    <property type="match status" value="1"/>
</dbReference>
<feature type="chain" id="PRO_5038183662" description="Outer membrane protein assembly factor BamE" evidence="4">
    <location>
        <begin position="32"/>
        <end position="187"/>
    </location>
</feature>
<comment type="subunit">
    <text evidence="4">Part of the Bam complex.</text>
</comment>
<feature type="signal peptide" evidence="4">
    <location>
        <begin position="1"/>
        <end position="31"/>
    </location>
</feature>
<feature type="domain" description="Outer membrane protein assembly factor BamE" evidence="6">
    <location>
        <begin position="54"/>
        <end position="123"/>
    </location>
</feature>
<comment type="similarity">
    <text evidence="4">Belongs to the BamE family.</text>
</comment>
<dbReference type="InterPro" id="IPR037873">
    <property type="entry name" value="BamE-like"/>
</dbReference>
<evidence type="ECO:0000256" key="4">
    <source>
        <dbReference type="HAMAP-Rule" id="MF_00925"/>
    </source>
</evidence>
<evidence type="ECO:0000256" key="3">
    <source>
        <dbReference type="ARBA" id="ARBA00023237"/>
    </source>
</evidence>
<comment type="caution">
    <text evidence="7">The sequence shown here is derived from an EMBL/GenBank/DDBJ whole genome shotgun (WGS) entry which is preliminary data.</text>
</comment>
<keyword evidence="8" id="KW-1185">Reference proteome</keyword>
<evidence type="ECO:0000313" key="8">
    <source>
        <dbReference type="Proteomes" id="UP000676246"/>
    </source>
</evidence>
<reference evidence="7 8" key="1">
    <citation type="submission" date="2021-04" db="EMBL/GenBank/DDBJ databases">
        <title>The genome sequence of Ideonella sp. 3Y2.</title>
        <authorList>
            <person name="Liu Y."/>
        </authorList>
    </citation>
    <scope>NUCLEOTIDE SEQUENCE [LARGE SCALE GENOMIC DNA]</scope>
    <source>
        <strain evidence="7 8">3Y2</strain>
    </source>
</reference>
<keyword evidence="2 4" id="KW-0472">Membrane</keyword>